<dbReference type="AlphaFoldDB" id="A0A979EWJ0"/>
<keyword evidence="2" id="KW-1003">Cell membrane</keyword>
<dbReference type="OrthoDB" id="9937043at2759"/>
<evidence type="ECO:0000313" key="14">
    <source>
        <dbReference type="RefSeq" id="XP_047012089.1"/>
    </source>
</evidence>
<evidence type="ECO:0000256" key="4">
    <source>
        <dbReference type="ARBA" id="ARBA00022729"/>
    </source>
</evidence>
<evidence type="ECO:0000313" key="13">
    <source>
        <dbReference type="Proteomes" id="UP000221080"/>
    </source>
</evidence>
<dbReference type="RefSeq" id="XP_047012089.1">
    <property type="nucleotide sequence ID" value="XM_047156133.2"/>
</dbReference>
<protein>
    <submittedName>
        <fullName evidence="14">Uncharacterized protein LOC108266124 isoform X1</fullName>
    </submittedName>
</protein>
<evidence type="ECO:0000256" key="6">
    <source>
        <dbReference type="ARBA" id="ARBA00023136"/>
    </source>
</evidence>
<reference evidence="14" key="2">
    <citation type="submission" date="2025-08" db="UniProtKB">
        <authorList>
            <consortium name="RefSeq"/>
        </authorList>
    </citation>
    <scope>IDENTIFICATION</scope>
    <source>
        <tissue evidence="14">Blood</tissue>
    </source>
</reference>
<dbReference type="Proteomes" id="UP000221080">
    <property type="component" value="Chromosome 6"/>
</dbReference>
<dbReference type="SMART" id="SM00409">
    <property type="entry name" value="IG"/>
    <property type="match status" value="2"/>
</dbReference>
<name>A0A979EWJ0_ICTPU</name>
<dbReference type="GO" id="GO:0006955">
    <property type="term" value="P:immune response"/>
    <property type="evidence" value="ECO:0007669"/>
    <property type="project" value="TreeGrafter"/>
</dbReference>
<dbReference type="GO" id="GO:0031295">
    <property type="term" value="P:T cell costimulation"/>
    <property type="evidence" value="ECO:0007669"/>
    <property type="project" value="TreeGrafter"/>
</dbReference>
<feature type="domain" description="Ig-like" evidence="12">
    <location>
        <begin position="47"/>
        <end position="119"/>
    </location>
</feature>
<reference evidence="13" key="1">
    <citation type="journal article" date="2016" name="Nat. Commun.">
        <title>The channel catfish genome sequence provides insights into the evolution of scale formation in teleosts.</title>
        <authorList>
            <person name="Liu Z."/>
            <person name="Liu S."/>
            <person name="Yao J."/>
            <person name="Bao L."/>
            <person name="Zhang J."/>
            <person name="Li Y."/>
            <person name="Jiang C."/>
            <person name="Sun L."/>
            <person name="Wang R."/>
            <person name="Zhang Y."/>
            <person name="Zhou T."/>
            <person name="Zeng Q."/>
            <person name="Fu Q."/>
            <person name="Gao S."/>
            <person name="Li N."/>
            <person name="Koren S."/>
            <person name="Jiang Y."/>
            <person name="Zimin A."/>
            <person name="Xu P."/>
            <person name="Phillippy A.M."/>
            <person name="Geng X."/>
            <person name="Song L."/>
            <person name="Sun F."/>
            <person name="Li C."/>
            <person name="Wang X."/>
            <person name="Chen A."/>
            <person name="Jin Y."/>
            <person name="Yuan Z."/>
            <person name="Yang Y."/>
            <person name="Tan S."/>
            <person name="Peatman E."/>
            <person name="Lu J."/>
            <person name="Qin Z."/>
            <person name="Dunham R."/>
            <person name="Li Z."/>
            <person name="Sonstegard T."/>
            <person name="Feng J."/>
            <person name="Danzmann R.G."/>
            <person name="Schroeder S."/>
            <person name="Scheffler B."/>
            <person name="Duke M.V."/>
            <person name="Ballard L."/>
            <person name="Kucuktas H."/>
            <person name="Kaltenboeck L."/>
            <person name="Liu H."/>
            <person name="Armbruster J."/>
            <person name="Xie Y."/>
            <person name="Kirby M.L."/>
            <person name="Tian Y."/>
            <person name="Flanagan M.E."/>
            <person name="Mu W."/>
            <person name="Waldbieser G.C."/>
        </authorList>
    </citation>
    <scope>NUCLEOTIDE SEQUENCE [LARGE SCALE GENOMIC DNA]</scope>
    <source>
        <strain evidence="13">SDA103</strain>
    </source>
</reference>
<dbReference type="GO" id="GO:0071222">
    <property type="term" value="P:cellular response to lipopolysaccharide"/>
    <property type="evidence" value="ECO:0007669"/>
    <property type="project" value="TreeGrafter"/>
</dbReference>
<keyword evidence="7" id="KW-1015">Disulfide bond</keyword>
<keyword evidence="4" id="KW-0732">Signal</keyword>
<feature type="transmembrane region" description="Helical" evidence="11">
    <location>
        <begin position="355"/>
        <end position="377"/>
    </location>
</feature>
<dbReference type="Pfam" id="PF13895">
    <property type="entry name" value="Ig_2"/>
    <property type="match status" value="1"/>
</dbReference>
<evidence type="ECO:0000256" key="11">
    <source>
        <dbReference type="SAM" id="Phobius"/>
    </source>
</evidence>
<dbReference type="InterPro" id="IPR013783">
    <property type="entry name" value="Ig-like_fold"/>
</dbReference>
<dbReference type="GO" id="GO:0042102">
    <property type="term" value="P:positive regulation of T cell proliferation"/>
    <property type="evidence" value="ECO:0007669"/>
    <property type="project" value="TreeGrafter"/>
</dbReference>
<evidence type="ECO:0000256" key="3">
    <source>
        <dbReference type="ARBA" id="ARBA00022692"/>
    </source>
</evidence>
<comment type="subcellular location">
    <subcellularLocation>
        <location evidence="1">Cell membrane</location>
        <topology evidence="1">Single-pass type I membrane protein</topology>
    </subcellularLocation>
</comment>
<dbReference type="SUPFAM" id="SSF48726">
    <property type="entry name" value="Immunoglobulin"/>
    <property type="match status" value="2"/>
</dbReference>
<dbReference type="InterPro" id="IPR036179">
    <property type="entry name" value="Ig-like_dom_sf"/>
</dbReference>
<dbReference type="KEGG" id="ipu:108266124"/>
<organism evidence="13 14">
    <name type="scientific">Ictalurus punctatus</name>
    <name type="common">Channel catfish</name>
    <name type="synonym">Silurus punctatus</name>
    <dbReference type="NCBI Taxonomy" id="7998"/>
    <lineage>
        <taxon>Eukaryota</taxon>
        <taxon>Metazoa</taxon>
        <taxon>Chordata</taxon>
        <taxon>Craniata</taxon>
        <taxon>Vertebrata</taxon>
        <taxon>Euteleostomi</taxon>
        <taxon>Actinopterygii</taxon>
        <taxon>Neopterygii</taxon>
        <taxon>Teleostei</taxon>
        <taxon>Ostariophysi</taxon>
        <taxon>Siluriformes</taxon>
        <taxon>Ictaluridae</taxon>
        <taxon>Ictalurus</taxon>
    </lineage>
</organism>
<keyword evidence="10" id="KW-0393">Immunoglobulin domain</keyword>
<dbReference type="PANTHER" id="PTHR25466:SF9">
    <property type="entry name" value="FIBRONECTIN TYPE-III DOMAIN-CONTAINING PROTEIN"/>
    <property type="match status" value="1"/>
</dbReference>
<keyword evidence="13" id="KW-1185">Reference proteome</keyword>
<sequence>MQQKRSKLSSVLHKVVITMHLMLLNVFIWVSIFFCRIQAELTKGHHGTDVTLSCEVSDLPESATVQWEREEAPVPNSTLFFNNTAYIILHNIDHHSQGKYYCTLRHRGKKDIYRNQTLEVSKYTHTKKKYILYRESSNSSNLALICKSKTSYDRIMWIRHLNQTEEVMIAAERAKDLRVHGVIVPANHSSTFYNGTDFIFHISPVKFSYSGTYRCLVNDKTYSSLTLHTLRVFAEPSVMIWNQSVVLTCEVFDVTERVILAWLRMEGNRAVLIKQEVLTQRDMMRSVSVTLNSVCEHQLHCQCAVFTENTLRALAPIMLHLVPSLRKEPHSAIPKHTTALLSQGNSVEKGSDAQAVVTVVFIVSGCLGVLLGALLFYRLRRPSKANMVKAEEEKEEELHYASITIVELEQGASGNFKRNKMPGTSDSVIYSTVNVK</sequence>
<evidence type="ECO:0000256" key="1">
    <source>
        <dbReference type="ARBA" id="ARBA00004251"/>
    </source>
</evidence>
<gene>
    <name evidence="14" type="primary">LOC108266124</name>
</gene>
<proteinExistence type="predicted"/>
<evidence type="ECO:0000256" key="9">
    <source>
        <dbReference type="ARBA" id="ARBA00023180"/>
    </source>
</evidence>
<keyword evidence="9" id="KW-0325">Glycoprotein</keyword>
<dbReference type="PANTHER" id="PTHR25466">
    <property type="entry name" value="T-LYMPHOCYTE ACTIVATION ANTIGEN"/>
    <property type="match status" value="1"/>
</dbReference>
<evidence type="ECO:0000256" key="7">
    <source>
        <dbReference type="ARBA" id="ARBA00023157"/>
    </source>
</evidence>
<dbReference type="InterPro" id="IPR003599">
    <property type="entry name" value="Ig_sub"/>
</dbReference>
<evidence type="ECO:0000256" key="5">
    <source>
        <dbReference type="ARBA" id="ARBA00022989"/>
    </source>
</evidence>
<dbReference type="PROSITE" id="PS50835">
    <property type="entry name" value="IG_LIKE"/>
    <property type="match status" value="2"/>
</dbReference>
<dbReference type="GO" id="GO:0009897">
    <property type="term" value="C:external side of plasma membrane"/>
    <property type="evidence" value="ECO:0007669"/>
    <property type="project" value="TreeGrafter"/>
</dbReference>
<dbReference type="InterPro" id="IPR007110">
    <property type="entry name" value="Ig-like_dom"/>
</dbReference>
<dbReference type="InterPro" id="IPR051713">
    <property type="entry name" value="T-cell_Activation_Regulation"/>
</dbReference>
<evidence type="ECO:0000259" key="12">
    <source>
        <dbReference type="PROSITE" id="PS50835"/>
    </source>
</evidence>
<dbReference type="GO" id="GO:0042130">
    <property type="term" value="P:negative regulation of T cell proliferation"/>
    <property type="evidence" value="ECO:0007669"/>
    <property type="project" value="TreeGrafter"/>
</dbReference>
<keyword evidence="6 11" id="KW-0472">Membrane</keyword>
<evidence type="ECO:0000256" key="2">
    <source>
        <dbReference type="ARBA" id="ARBA00022475"/>
    </source>
</evidence>
<feature type="domain" description="Ig-like" evidence="12">
    <location>
        <begin position="139"/>
        <end position="226"/>
    </location>
</feature>
<dbReference type="GO" id="GO:0007166">
    <property type="term" value="P:cell surface receptor signaling pathway"/>
    <property type="evidence" value="ECO:0007669"/>
    <property type="project" value="TreeGrafter"/>
</dbReference>
<evidence type="ECO:0000256" key="10">
    <source>
        <dbReference type="ARBA" id="ARBA00023319"/>
    </source>
</evidence>
<keyword evidence="3 11" id="KW-0812">Transmembrane</keyword>
<dbReference type="CDD" id="cd00096">
    <property type="entry name" value="Ig"/>
    <property type="match status" value="1"/>
</dbReference>
<dbReference type="GeneID" id="108266124"/>
<dbReference type="Gene3D" id="2.60.40.10">
    <property type="entry name" value="Immunoglobulins"/>
    <property type="match status" value="2"/>
</dbReference>
<keyword evidence="5 11" id="KW-1133">Transmembrane helix</keyword>
<accession>A0A979EWJ0</accession>
<evidence type="ECO:0000256" key="8">
    <source>
        <dbReference type="ARBA" id="ARBA00023170"/>
    </source>
</evidence>
<keyword evidence="8" id="KW-0675">Receptor</keyword>
<feature type="transmembrane region" description="Helical" evidence="11">
    <location>
        <begin position="12"/>
        <end position="34"/>
    </location>
</feature>